<accession>A0A5M9JGQ2</accession>
<feature type="compositionally biased region" description="Polar residues" evidence="1">
    <location>
        <begin position="277"/>
        <end position="299"/>
    </location>
</feature>
<organism evidence="2 3">
    <name type="scientific">Monilinia fructicola</name>
    <name type="common">Brown rot fungus</name>
    <name type="synonym">Ciboria fructicola</name>
    <dbReference type="NCBI Taxonomy" id="38448"/>
    <lineage>
        <taxon>Eukaryota</taxon>
        <taxon>Fungi</taxon>
        <taxon>Dikarya</taxon>
        <taxon>Ascomycota</taxon>
        <taxon>Pezizomycotina</taxon>
        <taxon>Leotiomycetes</taxon>
        <taxon>Helotiales</taxon>
        <taxon>Sclerotiniaceae</taxon>
        <taxon>Monilinia</taxon>
    </lineage>
</organism>
<dbReference type="AlphaFoldDB" id="A0A5M9JGQ2"/>
<feature type="compositionally biased region" description="Acidic residues" evidence="1">
    <location>
        <begin position="859"/>
        <end position="876"/>
    </location>
</feature>
<feature type="region of interest" description="Disordered" evidence="1">
    <location>
        <begin position="453"/>
        <end position="498"/>
    </location>
</feature>
<dbReference type="VEuPathDB" id="FungiDB:MFRU_012g02200"/>
<proteinExistence type="predicted"/>
<evidence type="ECO:0000256" key="1">
    <source>
        <dbReference type="SAM" id="MobiDB-lite"/>
    </source>
</evidence>
<reference evidence="2 3" key="1">
    <citation type="submission" date="2019-06" db="EMBL/GenBank/DDBJ databases">
        <title>Genome Sequence of the Brown Rot Fungal Pathogen Monilinia fructicola.</title>
        <authorList>
            <person name="De Miccolis Angelini R.M."/>
            <person name="Landi L."/>
            <person name="Abate D."/>
            <person name="Pollastro S."/>
            <person name="Romanazzi G."/>
            <person name="Faretra F."/>
        </authorList>
    </citation>
    <scope>NUCLEOTIDE SEQUENCE [LARGE SCALE GENOMIC DNA]</scope>
    <source>
        <strain evidence="2 3">Mfrc123</strain>
    </source>
</reference>
<feature type="compositionally biased region" description="Low complexity" evidence="1">
    <location>
        <begin position="176"/>
        <end position="190"/>
    </location>
</feature>
<dbReference type="EMBL" id="VICG01000009">
    <property type="protein sequence ID" value="KAA8568728.1"/>
    <property type="molecule type" value="Genomic_DNA"/>
</dbReference>
<feature type="compositionally biased region" description="Low complexity" evidence="1">
    <location>
        <begin position="819"/>
        <end position="834"/>
    </location>
</feature>
<keyword evidence="3" id="KW-1185">Reference proteome</keyword>
<feature type="compositionally biased region" description="Acidic residues" evidence="1">
    <location>
        <begin position="765"/>
        <end position="791"/>
    </location>
</feature>
<feature type="compositionally biased region" description="Acidic residues" evidence="1">
    <location>
        <begin position="526"/>
        <end position="539"/>
    </location>
</feature>
<gene>
    <name evidence="2" type="ORF">EYC84_007725</name>
</gene>
<feature type="compositionally biased region" description="Basic and acidic residues" evidence="1">
    <location>
        <begin position="580"/>
        <end position="610"/>
    </location>
</feature>
<name>A0A5M9JGQ2_MONFR</name>
<comment type="caution">
    <text evidence="2">The sequence shown here is derived from an EMBL/GenBank/DDBJ whole genome shotgun (WGS) entry which is preliminary data.</text>
</comment>
<feature type="region of interest" description="Disordered" evidence="1">
    <location>
        <begin position="176"/>
        <end position="263"/>
    </location>
</feature>
<feature type="region of interest" description="Disordered" evidence="1">
    <location>
        <begin position="512"/>
        <end position="701"/>
    </location>
</feature>
<evidence type="ECO:0000313" key="3">
    <source>
        <dbReference type="Proteomes" id="UP000322873"/>
    </source>
</evidence>
<dbReference type="InterPro" id="IPR018822">
    <property type="entry name" value="UPF0646"/>
</dbReference>
<feature type="compositionally biased region" description="Acidic residues" evidence="1">
    <location>
        <begin position="559"/>
        <end position="579"/>
    </location>
</feature>
<dbReference type="Proteomes" id="UP000322873">
    <property type="component" value="Unassembled WGS sequence"/>
</dbReference>
<feature type="compositionally biased region" description="Basic and acidic residues" evidence="1">
    <location>
        <begin position="477"/>
        <end position="495"/>
    </location>
</feature>
<dbReference type="Pfam" id="PF10336">
    <property type="entry name" value="DUF2420"/>
    <property type="match status" value="1"/>
</dbReference>
<feature type="compositionally biased region" description="Polar residues" evidence="1">
    <location>
        <begin position="883"/>
        <end position="899"/>
    </location>
</feature>
<protein>
    <submittedName>
        <fullName evidence="2">Uncharacterized protein</fullName>
    </submittedName>
</protein>
<sequence length="924" mass="102387">MSLSSLPPTTFHTMVDDSMEIASEHGHNIVEEDIDIDIDLTTGHVDEDDILDDVDADADFDTNIDDVPAQIETDDLMVDDDRDDASYHMVDADLLEEEADDHNMEQDPAVMSFAGDHPSDISFNEIQPAESSIEDVGVSDQYWDDSQVAQPSAGTSNAQDSEATVYGSENIVENTADSADSTDSANDITTQDAQGPAPNLFPHSPTEKETQPSSPQNPKYDDSNGEVLENDLNEPTDPVEAIDPNTNTEDEENLDLNTIPNEDDSNVVINAEDQEQAHPNLNTASDKSGTIDPHNSTSESLEDFEKQNHAREIVVKYNNRNYPLIRRSSTDHPNEFFFEDHSIVEKPFNEFYAEIRKVLMEENLPKDDKISLVIEELQLVIEETQLANYPDNLSLGQIIRLYERLVNNDGAGNVPPLNLRLVIQQTGPDRFFALSKGAAEGKGLLDYVTWDADSEDDPTEFGEPTDHYGSESPVDQYKPEPEGEERSSAVRDVHDGNSNTELVADVRDEQPHLEHAESATSASDEAPQEEQGDVQEEINDPQSAPAEVRQSPEKSQRPEDEDEVDEDGDFIDYEDEEDVEKSSNSRALKSELPEADESRPHNAAEEESRRNSLSLRAENLTEGLDDEVGENTAHTNEAAQPKENFQDVESDIDYEEEPADDNFNVEEQEHTNEYLDPEEGNVATPNGIEDVNTLNDTNSDDREYISLNENNEIEENGEGKGLDLEDHTLQTSHDDYNETEQNGDSEGLHLAESILEVNNVEIGFEGDLDNGEQDEFGGDEFDLGVGDEETEFPQTYQLDHDTTFDGSNNFLGTPVGEHTATTTNITLNETAAETDSATFTNASITEHQGTKPSLVNGQDQEDEIDYDDDDDDDEDPLSPAIPPQSSTPTSKESPVSNSGKRLRAETDFEDGDDAVTNEAKRIRS</sequence>
<feature type="compositionally biased region" description="Acidic residues" evidence="1">
    <location>
        <begin position="646"/>
        <end position="666"/>
    </location>
</feature>
<feature type="region of interest" description="Disordered" evidence="1">
    <location>
        <begin position="275"/>
        <end position="304"/>
    </location>
</feature>
<evidence type="ECO:0000313" key="2">
    <source>
        <dbReference type="EMBL" id="KAA8568728.1"/>
    </source>
</evidence>
<feature type="compositionally biased region" description="Polar residues" evidence="1">
    <location>
        <begin position="835"/>
        <end position="858"/>
    </location>
</feature>
<feature type="region of interest" description="Disordered" evidence="1">
    <location>
        <begin position="765"/>
        <end position="924"/>
    </location>
</feature>